<dbReference type="SUPFAM" id="SSF48371">
    <property type="entry name" value="ARM repeat"/>
    <property type="match status" value="1"/>
</dbReference>
<gene>
    <name evidence="6" type="ORF">PISMIDRAFT_17671</name>
</gene>
<keyword evidence="3" id="KW-0648">Protein biosynthesis</keyword>
<dbReference type="Pfam" id="PF02854">
    <property type="entry name" value="MIF4G"/>
    <property type="match status" value="1"/>
</dbReference>
<dbReference type="AlphaFoldDB" id="A0A0C9YUG0"/>
<proteinExistence type="inferred from homology"/>
<evidence type="ECO:0000313" key="6">
    <source>
        <dbReference type="EMBL" id="KIK13882.1"/>
    </source>
</evidence>
<name>A0A0C9YUG0_9AGAM</name>
<dbReference type="Gene3D" id="1.25.40.180">
    <property type="match status" value="1"/>
</dbReference>
<keyword evidence="7" id="KW-1185">Reference proteome</keyword>
<evidence type="ECO:0000256" key="1">
    <source>
        <dbReference type="ARBA" id="ARBA00005775"/>
    </source>
</evidence>
<evidence type="ECO:0000256" key="2">
    <source>
        <dbReference type="ARBA" id="ARBA00022540"/>
    </source>
</evidence>
<keyword evidence="2" id="KW-0396">Initiation factor</keyword>
<protein>
    <recommendedName>
        <fullName evidence="5">MIF4G domain-containing protein</fullName>
    </recommendedName>
</protein>
<dbReference type="InterPro" id="IPR016024">
    <property type="entry name" value="ARM-type_fold"/>
</dbReference>
<dbReference type="GO" id="GO:0016281">
    <property type="term" value="C:eukaryotic translation initiation factor 4F complex"/>
    <property type="evidence" value="ECO:0007669"/>
    <property type="project" value="TreeGrafter"/>
</dbReference>
<dbReference type="Proteomes" id="UP000054018">
    <property type="component" value="Unassembled WGS sequence"/>
</dbReference>
<evidence type="ECO:0000259" key="5">
    <source>
        <dbReference type="Pfam" id="PF02854"/>
    </source>
</evidence>
<feature type="domain" description="MIF4G" evidence="5">
    <location>
        <begin position="56"/>
        <end position="189"/>
    </location>
</feature>
<feature type="region of interest" description="Disordered" evidence="4">
    <location>
        <begin position="203"/>
        <end position="222"/>
    </location>
</feature>
<organism evidence="6 7">
    <name type="scientific">Pisolithus microcarpus 441</name>
    <dbReference type="NCBI Taxonomy" id="765257"/>
    <lineage>
        <taxon>Eukaryota</taxon>
        <taxon>Fungi</taxon>
        <taxon>Dikarya</taxon>
        <taxon>Basidiomycota</taxon>
        <taxon>Agaricomycotina</taxon>
        <taxon>Agaricomycetes</taxon>
        <taxon>Agaricomycetidae</taxon>
        <taxon>Boletales</taxon>
        <taxon>Sclerodermatineae</taxon>
        <taxon>Pisolithaceae</taxon>
        <taxon>Pisolithus</taxon>
    </lineage>
</organism>
<dbReference type="HOGENOM" id="CLU_100308_0_0_1"/>
<dbReference type="EMBL" id="KN833968">
    <property type="protein sequence ID" value="KIK13882.1"/>
    <property type="molecule type" value="Genomic_DNA"/>
</dbReference>
<accession>A0A0C9YUG0</accession>
<comment type="similarity">
    <text evidence="1">Belongs to the eukaryotic initiation factor 4G family.</text>
</comment>
<evidence type="ECO:0000313" key="7">
    <source>
        <dbReference type="Proteomes" id="UP000054018"/>
    </source>
</evidence>
<reference evidence="7" key="2">
    <citation type="submission" date="2015-01" db="EMBL/GenBank/DDBJ databases">
        <title>Evolutionary Origins and Diversification of the Mycorrhizal Mutualists.</title>
        <authorList>
            <consortium name="DOE Joint Genome Institute"/>
            <consortium name="Mycorrhizal Genomics Consortium"/>
            <person name="Kohler A."/>
            <person name="Kuo A."/>
            <person name="Nagy L.G."/>
            <person name="Floudas D."/>
            <person name="Copeland A."/>
            <person name="Barry K.W."/>
            <person name="Cichocki N."/>
            <person name="Veneault-Fourrey C."/>
            <person name="LaButti K."/>
            <person name="Lindquist E.A."/>
            <person name="Lipzen A."/>
            <person name="Lundell T."/>
            <person name="Morin E."/>
            <person name="Murat C."/>
            <person name="Riley R."/>
            <person name="Ohm R."/>
            <person name="Sun H."/>
            <person name="Tunlid A."/>
            <person name="Henrissat B."/>
            <person name="Grigoriev I.V."/>
            <person name="Hibbett D.S."/>
            <person name="Martin F."/>
        </authorList>
    </citation>
    <scope>NUCLEOTIDE SEQUENCE [LARGE SCALE GENOMIC DNA]</scope>
    <source>
        <strain evidence="7">441</strain>
    </source>
</reference>
<evidence type="ECO:0000256" key="3">
    <source>
        <dbReference type="ARBA" id="ARBA00022917"/>
    </source>
</evidence>
<sequence length="222" mass="25473">MPFCEGLKVHVHRFKVADSQEFLHILISPLSGSFFRHLGRMCPLRFFLWYTHPGFKLIYEKAVNEDNWSYMYTQLCHEMMETINPKVQDDGIKNTKGKPITGGQLFCRYLLHQCQEDFEHGWVTEEATAHVAAAKASGDEAIKGRRAMRKAKCQGFGLIKFTGKLFKLPMLTERIMHECVKKLLGNMESPKEEEQLDGLPDAHIARNHSPALPEDLRDAVKN</sequence>
<dbReference type="InterPro" id="IPR003890">
    <property type="entry name" value="MIF4G-like_typ-3"/>
</dbReference>
<dbReference type="GO" id="GO:0003729">
    <property type="term" value="F:mRNA binding"/>
    <property type="evidence" value="ECO:0007669"/>
    <property type="project" value="TreeGrafter"/>
</dbReference>
<evidence type="ECO:0000256" key="4">
    <source>
        <dbReference type="SAM" id="MobiDB-lite"/>
    </source>
</evidence>
<reference evidence="6 7" key="1">
    <citation type="submission" date="2014-04" db="EMBL/GenBank/DDBJ databases">
        <authorList>
            <consortium name="DOE Joint Genome Institute"/>
            <person name="Kuo A."/>
            <person name="Kohler A."/>
            <person name="Costa M.D."/>
            <person name="Nagy L.G."/>
            <person name="Floudas D."/>
            <person name="Copeland A."/>
            <person name="Barry K.W."/>
            <person name="Cichocki N."/>
            <person name="Veneault-Fourrey C."/>
            <person name="LaButti K."/>
            <person name="Lindquist E.A."/>
            <person name="Lipzen A."/>
            <person name="Lundell T."/>
            <person name="Morin E."/>
            <person name="Murat C."/>
            <person name="Sun H."/>
            <person name="Tunlid A."/>
            <person name="Henrissat B."/>
            <person name="Grigoriev I.V."/>
            <person name="Hibbett D.S."/>
            <person name="Martin F."/>
            <person name="Nordberg H.P."/>
            <person name="Cantor M.N."/>
            <person name="Hua S.X."/>
        </authorList>
    </citation>
    <scope>NUCLEOTIDE SEQUENCE [LARGE SCALE GENOMIC DNA]</scope>
    <source>
        <strain evidence="6 7">441</strain>
    </source>
</reference>
<dbReference type="OrthoDB" id="514777at2759"/>
<dbReference type="STRING" id="765257.A0A0C9YUG0"/>
<dbReference type="GO" id="GO:0003743">
    <property type="term" value="F:translation initiation factor activity"/>
    <property type="evidence" value="ECO:0007669"/>
    <property type="project" value="UniProtKB-KW"/>
</dbReference>
<dbReference type="PANTHER" id="PTHR23253:SF9">
    <property type="entry name" value="EUKARYOTIC TRANSLATION INITIATION FACTOR 4 GAMMA 2"/>
    <property type="match status" value="1"/>
</dbReference>
<dbReference type="PANTHER" id="PTHR23253">
    <property type="entry name" value="EUKARYOTIC TRANSLATION INITIATION FACTOR 4 GAMMA"/>
    <property type="match status" value="1"/>
</dbReference>